<organism evidence="4 5">
    <name type="scientific">Carboxydichorda subterranea</name>
    <dbReference type="NCBI Taxonomy" id="3109565"/>
    <lineage>
        <taxon>Bacteria</taxon>
        <taxon>Bacillati</taxon>
        <taxon>Bacillota</taxon>
        <taxon>Limnochordia</taxon>
        <taxon>Limnochordales</taxon>
        <taxon>Geochordaceae</taxon>
        <taxon>Carboxydichorda</taxon>
    </lineage>
</organism>
<accession>A0ABZ1BVE2</accession>
<protein>
    <submittedName>
        <fullName evidence="4">N-acetylmuramoyl-L-alanine amidase</fullName>
        <ecNumber evidence="4">3.5.1.28</ecNumber>
    </submittedName>
</protein>
<evidence type="ECO:0000259" key="3">
    <source>
        <dbReference type="SMART" id="SM00646"/>
    </source>
</evidence>
<proteinExistence type="predicted"/>
<evidence type="ECO:0000313" key="4">
    <source>
        <dbReference type="EMBL" id="WRP16742.1"/>
    </source>
</evidence>
<dbReference type="PANTHER" id="PTHR30404">
    <property type="entry name" value="N-ACETYLMURAMOYL-L-ALANINE AMIDASE"/>
    <property type="match status" value="1"/>
</dbReference>
<dbReference type="Proteomes" id="UP001332192">
    <property type="component" value="Chromosome"/>
</dbReference>
<dbReference type="Pfam" id="PF01520">
    <property type="entry name" value="Amidase_3"/>
    <property type="match status" value="1"/>
</dbReference>
<dbReference type="PANTHER" id="PTHR30404:SF0">
    <property type="entry name" value="N-ACETYLMURAMOYL-L-ALANINE AMIDASE AMIC"/>
    <property type="match status" value="1"/>
</dbReference>
<dbReference type="InterPro" id="IPR002508">
    <property type="entry name" value="MurNAc-LAA_cat"/>
</dbReference>
<feature type="region of interest" description="Disordered" evidence="2">
    <location>
        <begin position="1"/>
        <end position="20"/>
    </location>
</feature>
<dbReference type="SUPFAM" id="SSF53187">
    <property type="entry name" value="Zn-dependent exopeptidases"/>
    <property type="match status" value="1"/>
</dbReference>
<evidence type="ECO:0000313" key="5">
    <source>
        <dbReference type="Proteomes" id="UP001332192"/>
    </source>
</evidence>
<dbReference type="SMART" id="SM00646">
    <property type="entry name" value="Ami_3"/>
    <property type="match status" value="1"/>
</dbReference>
<dbReference type="CDD" id="cd02696">
    <property type="entry name" value="MurNAc-LAA"/>
    <property type="match status" value="1"/>
</dbReference>
<evidence type="ECO:0000256" key="1">
    <source>
        <dbReference type="ARBA" id="ARBA00022801"/>
    </source>
</evidence>
<dbReference type="EC" id="3.5.1.28" evidence="4"/>
<gene>
    <name evidence="4" type="ORF">U7230_11700</name>
</gene>
<feature type="domain" description="MurNAc-LAA" evidence="3">
    <location>
        <begin position="186"/>
        <end position="298"/>
    </location>
</feature>
<dbReference type="EMBL" id="CP141615">
    <property type="protein sequence ID" value="WRP16742.1"/>
    <property type="molecule type" value="Genomic_DNA"/>
</dbReference>
<dbReference type="GO" id="GO:0008745">
    <property type="term" value="F:N-acetylmuramoyl-L-alanine amidase activity"/>
    <property type="evidence" value="ECO:0007669"/>
    <property type="project" value="UniProtKB-EC"/>
</dbReference>
<name>A0ABZ1BVE2_9FIRM</name>
<reference evidence="4 5" key="1">
    <citation type="journal article" date="2024" name="Front. Microbiol.">
        <title>Novel thermophilic genera Geochorda gen. nov. and Carboxydochorda gen. nov. from the deep terrestrial subsurface reveal the ecophysiological diversity in the class Limnochordia.</title>
        <authorList>
            <person name="Karnachuk O.V."/>
            <person name="Lukina A.P."/>
            <person name="Avakyan M.R."/>
            <person name="Kadnikov V.V."/>
            <person name="Begmatov S."/>
            <person name="Beletsky A.V."/>
            <person name="Vlasova K.G."/>
            <person name="Novikov A.A."/>
            <person name="Shcherbakova V.A."/>
            <person name="Mardanov A.V."/>
            <person name="Ravin N.V."/>
        </authorList>
    </citation>
    <scope>NUCLEOTIDE SEQUENCE [LARGE SCALE GENOMIC DNA]</scope>
    <source>
        <strain evidence="4 5">L945</strain>
    </source>
</reference>
<evidence type="ECO:0000256" key="2">
    <source>
        <dbReference type="SAM" id="MobiDB-lite"/>
    </source>
</evidence>
<sequence>MDPKLTNLRARVTPPPPEKTAVSVVELESTRPPTRRSVEALGPRTLLVRLEGLALNMDPFERLVLDGVVRSVRLDQGRTGGVLCRLELEFPVSSARPRIEVETGIPVVTRITLDRQPLREVLGGRRIAIDPGHGGRDAGARGPINLEERHVVLQIARRLAVHLEEAGAAVALTRRDDRFVEPHRRMLAAVTHRAQVLVSLHTLHEPPDSCQGMAVRFGAGVARAEAEAIARAIASSLRQRLGLPEHGVQAMHWPSAAATRVPVVQVEVPCIAHPLEEALLRSVVFKDRIAQAIRNALAAHWGAAHQSGGAAAAL</sequence>
<dbReference type="Gene3D" id="3.40.630.40">
    <property type="entry name" value="Zn-dependent exopeptidases"/>
    <property type="match status" value="1"/>
</dbReference>
<dbReference type="RefSeq" id="WP_324716014.1">
    <property type="nucleotide sequence ID" value="NZ_CP141615.1"/>
</dbReference>
<dbReference type="InterPro" id="IPR050695">
    <property type="entry name" value="N-acetylmuramoyl_amidase_3"/>
</dbReference>
<keyword evidence="1 4" id="KW-0378">Hydrolase</keyword>
<keyword evidence="5" id="KW-1185">Reference proteome</keyword>